<keyword evidence="9" id="KW-0460">Magnesium</keyword>
<gene>
    <name evidence="14" type="ORF">R7226_25940</name>
</gene>
<dbReference type="GO" id="GO:0016301">
    <property type="term" value="F:kinase activity"/>
    <property type="evidence" value="ECO:0007669"/>
    <property type="project" value="UniProtKB-KW"/>
</dbReference>
<dbReference type="Pfam" id="PF19279">
    <property type="entry name" value="YegS_C"/>
    <property type="match status" value="1"/>
</dbReference>
<keyword evidence="11" id="KW-0594">Phospholipid biosynthesis</keyword>
<evidence type="ECO:0000256" key="10">
    <source>
        <dbReference type="ARBA" id="ARBA00023098"/>
    </source>
</evidence>
<dbReference type="InterPro" id="IPR050187">
    <property type="entry name" value="Lipid_Phosphate_FormReg"/>
</dbReference>
<dbReference type="InterPro" id="IPR017438">
    <property type="entry name" value="ATP-NAD_kinase_N"/>
</dbReference>
<comment type="cofactor">
    <cofactor evidence="1">
        <name>Mg(2+)</name>
        <dbReference type="ChEBI" id="CHEBI:18420"/>
    </cofactor>
</comment>
<keyword evidence="12" id="KW-1208">Phospholipid metabolism</keyword>
<dbReference type="PANTHER" id="PTHR12358">
    <property type="entry name" value="SPHINGOSINE KINASE"/>
    <property type="match status" value="1"/>
</dbReference>
<evidence type="ECO:0000313" key="15">
    <source>
        <dbReference type="Proteomes" id="UP001284601"/>
    </source>
</evidence>
<evidence type="ECO:0000256" key="1">
    <source>
        <dbReference type="ARBA" id="ARBA00001946"/>
    </source>
</evidence>
<evidence type="ECO:0000256" key="7">
    <source>
        <dbReference type="ARBA" id="ARBA00022777"/>
    </source>
</evidence>
<dbReference type="Gene3D" id="2.60.200.40">
    <property type="match status" value="1"/>
</dbReference>
<dbReference type="Proteomes" id="UP001284601">
    <property type="component" value="Unassembled WGS sequence"/>
</dbReference>
<dbReference type="InterPro" id="IPR045540">
    <property type="entry name" value="YegS/DAGK_C"/>
</dbReference>
<keyword evidence="7 14" id="KW-0418">Kinase</keyword>
<dbReference type="PANTHER" id="PTHR12358:SF106">
    <property type="entry name" value="LIPID KINASE YEGS"/>
    <property type="match status" value="1"/>
</dbReference>
<reference evidence="15" key="1">
    <citation type="submission" date="2023-07" db="EMBL/GenBank/DDBJ databases">
        <title>Conexibacter stalactiti sp. nov., isolated from stalactites in a lava cave and emended description of the genus Conexibacter.</title>
        <authorList>
            <person name="Lee S.D."/>
        </authorList>
    </citation>
    <scope>NUCLEOTIDE SEQUENCE [LARGE SCALE GENOMIC DNA]</scope>
    <source>
        <strain evidence="15">KCTC 39840</strain>
    </source>
</reference>
<evidence type="ECO:0000256" key="9">
    <source>
        <dbReference type="ARBA" id="ARBA00022842"/>
    </source>
</evidence>
<evidence type="ECO:0000256" key="4">
    <source>
        <dbReference type="ARBA" id="ARBA00022679"/>
    </source>
</evidence>
<comment type="caution">
    <text evidence="14">The sequence shown here is derived from an EMBL/GenBank/DDBJ whole genome shotgun (WGS) entry which is preliminary data.</text>
</comment>
<keyword evidence="15" id="KW-1185">Reference proteome</keyword>
<dbReference type="SUPFAM" id="SSF111331">
    <property type="entry name" value="NAD kinase/diacylglycerol kinase-like"/>
    <property type="match status" value="1"/>
</dbReference>
<evidence type="ECO:0000256" key="6">
    <source>
        <dbReference type="ARBA" id="ARBA00022741"/>
    </source>
</evidence>
<dbReference type="NCBIfam" id="TIGR00147">
    <property type="entry name" value="YegS/Rv2252/BmrU family lipid kinase"/>
    <property type="match status" value="1"/>
</dbReference>
<dbReference type="Pfam" id="PF00781">
    <property type="entry name" value="DAGK_cat"/>
    <property type="match status" value="1"/>
</dbReference>
<keyword evidence="10" id="KW-0443">Lipid metabolism</keyword>
<keyword evidence="6" id="KW-0547">Nucleotide-binding</keyword>
<evidence type="ECO:0000256" key="12">
    <source>
        <dbReference type="ARBA" id="ARBA00023264"/>
    </source>
</evidence>
<dbReference type="RefSeq" id="WP_318600292.1">
    <property type="nucleotide sequence ID" value="NZ_JAWSTH010000104.1"/>
</dbReference>
<dbReference type="EMBL" id="JAWSTH010000104">
    <property type="protein sequence ID" value="MDW5597821.1"/>
    <property type="molecule type" value="Genomic_DNA"/>
</dbReference>
<evidence type="ECO:0000256" key="11">
    <source>
        <dbReference type="ARBA" id="ARBA00023209"/>
    </source>
</evidence>
<evidence type="ECO:0000256" key="2">
    <source>
        <dbReference type="ARBA" id="ARBA00005983"/>
    </source>
</evidence>
<protein>
    <submittedName>
        <fullName evidence="14">Diacylglycerol kinase family lipid kinase</fullName>
    </submittedName>
</protein>
<name>A0ABU4HX02_9ACTN</name>
<evidence type="ECO:0000256" key="3">
    <source>
        <dbReference type="ARBA" id="ARBA00022516"/>
    </source>
</evidence>
<evidence type="ECO:0000256" key="8">
    <source>
        <dbReference type="ARBA" id="ARBA00022840"/>
    </source>
</evidence>
<evidence type="ECO:0000256" key="5">
    <source>
        <dbReference type="ARBA" id="ARBA00022723"/>
    </source>
</evidence>
<dbReference type="PROSITE" id="PS50146">
    <property type="entry name" value="DAGK"/>
    <property type="match status" value="1"/>
</dbReference>
<keyword evidence="5" id="KW-0479">Metal-binding</keyword>
<evidence type="ECO:0000259" key="13">
    <source>
        <dbReference type="PROSITE" id="PS50146"/>
    </source>
</evidence>
<dbReference type="SMART" id="SM00046">
    <property type="entry name" value="DAGKc"/>
    <property type="match status" value="1"/>
</dbReference>
<organism evidence="14 15">
    <name type="scientific">Conexibacter stalactiti</name>
    <dbReference type="NCBI Taxonomy" id="1940611"/>
    <lineage>
        <taxon>Bacteria</taxon>
        <taxon>Bacillati</taxon>
        <taxon>Actinomycetota</taxon>
        <taxon>Thermoleophilia</taxon>
        <taxon>Solirubrobacterales</taxon>
        <taxon>Conexibacteraceae</taxon>
        <taxon>Conexibacter</taxon>
    </lineage>
</organism>
<accession>A0ABU4HX02</accession>
<sequence>MDRDVALIVNPSAGGGRVARLLPGVERWLRVHGVAYHVERTRDIEHARELARAAAQAGEVAAAFGGDGIVGAVAGALVGSDGVLAVLPGGRGNDFARAAGIPKSPVAACEVLRSGREMRIDIGEVDGRRFVGIASCGFDSDANRIANATRVPGEAAYAYGAVRALIGWKPANFVVTVDGEARSFRGYTVAAANGPAYGGGMYVAPDARFDDGLFDVVSVTGVSKLRFVSQLPKVFRGTHVRNEEVVVRRGGEVEITADRPFTLYADGDPIAELPATVRTLPGAVAMLVP</sequence>
<comment type="similarity">
    <text evidence="2">Belongs to the diacylglycerol/lipid kinase family.</text>
</comment>
<proteinExistence type="inferred from homology"/>
<keyword evidence="4" id="KW-0808">Transferase</keyword>
<feature type="domain" description="DAGKc" evidence="13">
    <location>
        <begin position="1"/>
        <end position="129"/>
    </location>
</feature>
<keyword evidence="3" id="KW-0444">Lipid biosynthesis</keyword>
<dbReference type="InterPro" id="IPR016064">
    <property type="entry name" value="NAD/diacylglycerol_kinase_sf"/>
</dbReference>
<keyword evidence="8" id="KW-0067">ATP-binding</keyword>
<evidence type="ECO:0000313" key="14">
    <source>
        <dbReference type="EMBL" id="MDW5597821.1"/>
    </source>
</evidence>
<dbReference type="InterPro" id="IPR001206">
    <property type="entry name" value="Diacylglycerol_kinase_cat_dom"/>
</dbReference>
<dbReference type="Gene3D" id="3.40.50.10330">
    <property type="entry name" value="Probable inorganic polyphosphate/atp-NAD kinase, domain 1"/>
    <property type="match status" value="1"/>
</dbReference>
<dbReference type="InterPro" id="IPR005218">
    <property type="entry name" value="Diacylglycerol/lipid_kinase"/>
</dbReference>